<evidence type="ECO:0000313" key="1">
    <source>
        <dbReference type="EMBL" id="QTA85777.1"/>
    </source>
</evidence>
<protein>
    <submittedName>
        <fullName evidence="1">Uncharacterized protein</fullName>
    </submittedName>
</protein>
<sequence>MLLSEYLYEITETVGELTETGLILSSGLTTDFRTKKIGLIKGVLLFSDNSKLFFREYVDLRYKIRKGLILSIIRIGTAV</sequence>
<keyword evidence="2" id="KW-1185">Reference proteome</keyword>
<reference evidence="1" key="1">
    <citation type="journal article" date="2021" name="Microb. Physiol.">
        <title>Proteogenomic Insights into the Physiology of Marine, Sulfate-Reducing, Filamentous Desulfonema limicola and Desulfonema magnum.</title>
        <authorList>
            <person name="Schnaars V."/>
            <person name="Wohlbrand L."/>
            <person name="Scheve S."/>
            <person name="Hinrichs C."/>
            <person name="Reinhardt R."/>
            <person name="Rabus R."/>
        </authorList>
    </citation>
    <scope>NUCLEOTIDE SEQUENCE</scope>
    <source>
        <strain evidence="1">4be13</strain>
    </source>
</reference>
<dbReference type="RefSeq" id="WP_207681688.1">
    <property type="nucleotide sequence ID" value="NZ_CP061800.1"/>
</dbReference>
<gene>
    <name evidence="1" type="ORF">dnm_017920</name>
</gene>
<dbReference type="AlphaFoldDB" id="A0A975BHU3"/>
<evidence type="ECO:0000313" key="2">
    <source>
        <dbReference type="Proteomes" id="UP000663722"/>
    </source>
</evidence>
<organism evidence="1 2">
    <name type="scientific">Desulfonema magnum</name>
    <dbReference type="NCBI Taxonomy" id="45655"/>
    <lineage>
        <taxon>Bacteria</taxon>
        <taxon>Pseudomonadati</taxon>
        <taxon>Thermodesulfobacteriota</taxon>
        <taxon>Desulfobacteria</taxon>
        <taxon>Desulfobacterales</taxon>
        <taxon>Desulfococcaceae</taxon>
        <taxon>Desulfonema</taxon>
    </lineage>
</organism>
<proteinExistence type="predicted"/>
<dbReference type="EMBL" id="CP061800">
    <property type="protein sequence ID" value="QTA85777.1"/>
    <property type="molecule type" value="Genomic_DNA"/>
</dbReference>
<dbReference type="Proteomes" id="UP000663722">
    <property type="component" value="Chromosome"/>
</dbReference>
<name>A0A975BHU3_9BACT</name>
<accession>A0A975BHU3</accession>
<dbReference type="KEGG" id="dmm:dnm_017920"/>